<evidence type="ECO:0000313" key="6">
    <source>
        <dbReference type="Proteomes" id="UP000014107"/>
    </source>
</evidence>
<organism evidence="4 6">
    <name type="scientific">Enterococcus avium ATCC 14025</name>
    <dbReference type="NCBI Taxonomy" id="1140002"/>
    <lineage>
        <taxon>Bacteria</taxon>
        <taxon>Bacillati</taxon>
        <taxon>Bacillota</taxon>
        <taxon>Bacilli</taxon>
        <taxon>Lactobacillales</taxon>
        <taxon>Enterococcaceae</taxon>
        <taxon>Enterococcus</taxon>
    </lineage>
</organism>
<comment type="similarity">
    <text evidence="1">Belongs to the glycosyl hydrolase 73 family.</text>
</comment>
<reference evidence="3 5" key="1">
    <citation type="submission" date="2013-03" db="EMBL/GenBank/DDBJ databases">
        <title>The Genome Sequence of Enterococcus avium ATCC_14025 (Illumina only assembly).</title>
        <authorList>
            <consortium name="The Broad Institute Genomics Platform"/>
            <consortium name="The Broad Institute Genome Sequencing Center for Infectious Disease"/>
            <person name="Earl A."/>
            <person name="Russ C."/>
            <person name="Gilmore M."/>
            <person name="Surin D."/>
            <person name="Walker B."/>
            <person name="Young S."/>
            <person name="Zeng Q."/>
            <person name="Gargeya S."/>
            <person name="Fitzgerald M."/>
            <person name="Haas B."/>
            <person name="Abouelleil A."/>
            <person name="Allen A.W."/>
            <person name="Alvarado L."/>
            <person name="Arachchi H.M."/>
            <person name="Berlin A.M."/>
            <person name="Chapman S.B."/>
            <person name="Gainer-Dewar J."/>
            <person name="Goldberg J."/>
            <person name="Griggs A."/>
            <person name="Gujja S."/>
            <person name="Hansen M."/>
            <person name="Howarth C."/>
            <person name="Imamovic A."/>
            <person name="Ireland A."/>
            <person name="Larimer J."/>
            <person name="McCowan C."/>
            <person name="Murphy C."/>
            <person name="Pearson M."/>
            <person name="Poon T.W."/>
            <person name="Priest M."/>
            <person name="Roberts A."/>
            <person name="Saif S."/>
            <person name="Shea T."/>
            <person name="Sisk P."/>
            <person name="Sykes S."/>
            <person name="Wortman J."/>
            <person name="Nusbaum C."/>
            <person name="Birren B."/>
        </authorList>
    </citation>
    <scope>NUCLEOTIDE SEQUENCE [LARGE SCALE GENOMIC DNA]</scope>
    <source>
        <strain evidence="3 5">ATCC 14025</strain>
    </source>
</reference>
<gene>
    <name evidence="4" type="ORF">I570_00661</name>
    <name evidence="3" type="ORF">OMU_01226</name>
</gene>
<evidence type="ECO:0000256" key="1">
    <source>
        <dbReference type="ARBA" id="ARBA00010266"/>
    </source>
</evidence>
<evidence type="ECO:0000313" key="5">
    <source>
        <dbReference type="Proteomes" id="UP000014104"/>
    </source>
</evidence>
<evidence type="ECO:0000313" key="3">
    <source>
        <dbReference type="EMBL" id="EOT49042.1"/>
    </source>
</evidence>
<dbReference type="InterPro" id="IPR002901">
    <property type="entry name" value="MGlyc_endo_b_GlcNAc-like_dom"/>
</dbReference>
<evidence type="ECO:0000259" key="2">
    <source>
        <dbReference type="SMART" id="SM00047"/>
    </source>
</evidence>
<dbReference type="SMART" id="SM00047">
    <property type="entry name" value="LYZ2"/>
    <property type="match status" value="1"/>
</dbReference>
<dbReference type="EMBL" id="AHYV01000008">
    <property type="protein sequence ID" value="EOT49042.1"/>
    <property type="molecule type" value="Genomic_DNA"/>
</dbReference>
<evidence type="ECO:0000313" key="4">
    <source>
        <dbReference type="EMBL" id="EOU22798.1"/>
    </source>
</evidence>
<dbReference type="Proteomes" id="UP000014104">
    <property type="component" value="Unassembled WGS sequence"/>
</dbReference>
<sequence>MSADYNSGSLVNAGKTISEQNINRIIQHSKKYQLKPSFLIAQMFIESHWGDPNISIVGSIDNNWSGISEPFTAPPDLGIRIRRGSAKPTNEGGYYVHFNTLDDYFSAYAFLLSNRNGIYKVEGKSTIEDFCKGLFRVGGAKADYAASGYQHYLSMLVPTYNAIKKQNPNKLEAIDTSTITNERNEFGMFIYYQPQASGTANDIYGVWGNKRFHLNNMDKVGHFKNMVKGATGIDCKEYQWERGSEQIKTVESFTELQKTVI</sequence>
<accession>A0AAV3IZG3</accession>
<dbReference type="EMBL" id="ASWL01000002">
    <property type="protein sequence ID" value="EOU22798.1"/>
    <property type="molecule type" value="Genomic_DNA"/>
</dbReference>
<keyword evidence="5" id="KW-1185">Reference proteome</keyword>
<dbReference type="Pfam" id="PF01832">
    <property type="entry name" value="Glucosaminidase"/>
    <property type="match status" value="1"/>
</dbReference>
<feature type="domain" description="Mannosyl-glycoprotein endo-beta-N-acetylglucosamidase-like" evidence="2">
    <location>
        <begin position="10"/>
        <end position="150"/>
    </location>
</feature>
<comment type="caution">
    <text evidence="4">The sequence shown here is derived from an EMBL/GenBank/DDBJ whole genome shotgun (WGS) entry which is preliminary data.</text>
</comment>
<dbReference type="Proteomes" id="UP000014107">
    <property type="component" value="Unassembled WGS sequence"/>
</dbReference>
<proteinExistence type="inferred from homology"/>
<protein>
    <recommendedName>
        <fullName evidence="2">Mannosyl-glycoprotein endo-beta-N-acetylglucosamidase-like domain-containing protein</fullName>
    </recommendedName>
</protein>
<dbReference type="Gene3D" id="1.10.530.10">
    <property type="match status" value="1"/>
</dbReference>
<dbReference type="GO" id="GO:0004040">
    <property type="term" value="F:amidase activity"/>
    <property type="evidence" value="ECO:0007669"/>
    <property type="project" value="InterPro"/>
</dbReference>
<dbReference type="AlphaFoldDB" id="A0AAV3IZG3"/>
<dbReference type="RefSeq" id="WP_016179077.1">
    <property type="nucleotide sequence ID" value="NZ_KE136357.1"/>
</dbReference>
<name>A0AAV3IZG3_ENTAV</name>
<reference evidence="4 6" key="2">
    <citation type="submission" date="2013-03" db="EMBL/GenBank/DDBJ databases">
        <title>The Genome Sequence of Enterococcus avium ATCC_14025 (PacBio/Illumina hybrid assembly).</title>
        <authorList>
            <consortium name="The Broad Institute Genomics Platform"/>
            <consortium name="The Broad Institute Genome Sequencing Center for Infectious Disease"/>
            <person name="Earl A."/>
            <person name="Russ C."/>
            <person name="Gilmore M."/>
            <person name="Surin D."/>
            <person name="Walker B."/>
            <person name="Young S."/>
            <person name="Zeng Q."/>
            <person name="Gargeya S."/>
            <person name="Fitzgerald M."/>
            <person name="Haas B."/>
            <person name="Abouelleil A."/>
            <person name="Allen A.W."/>
            <person name="Alvarado L."/>
            <person name="Arachchi H.M."/>
            <person name="Berlin A.M."/>
            <person name="Chapman S.B."/>
            <person name="Gainer-Dewar J."/>
            <person name="Goldberg J."/>
            <person name="Griggs A."/>
            <person name="Gujja S."/>
            <person name="Hansen M."/>
            <person name="Howarth C."/>
            <person name="Imamovic A."/>
            <person name="Ireland A."/>
            <person name="Larimer J."/>
            <person name="McCowan C."/>
            <person name="Murphy C."/>
            <person name="Pearson M."/>
            <person name="Poon T.W."/>
            <person name="Priest M."/>
            <person name="Roberts A."/>
            <person name="Saif S."/>
            <person name="Shea T."/>
            <person name="Sisk P."/>
            <person name="Sykes S."/>
            <person name="Wortman J."/>
            <person name="Nusbaum C."/>
            <person name="Birren B."/>
        </authorList>
    </citation>
    <scope>NUCLEOTIDE SEQUENCE [LARGE SCALE GENOMIC DNA]</scope>
    <source>
        <strain evidence="4 6">ATCC 14025</strain>
    </source>
</reference>